<dbReference type="Proteomes" id="UP000463883">
    <property type="component" value="Chromosome"/>
</dbReference>
<protein>
    <recommendedName>
        <fullName evidence="10">PD-(D/E)XK endonuclease-like domain-containing protein</fullName>
    </recommendedName>
</protein>
<evidence type="ECO:0000313" key="12">
    <source>
        <dbReference type="Proteomes" id="UP000463883"/>
    </source>
</evidence>
<keyword evidence="8" id="KW-0238">DNA-binding</keyword>
<dbReference type="KEGG" id="amic:Ami3637_09310"/>
<dbReference type="GO" id="GO:0004386">
    <property type="term" value="F:helicase activity"/>
    <property type="evidence" value="ECO:0007669"/>
    <property type="project" value="UniProtKB-KW"/>
</dbReference>
<dbReference type="AlphaFoldDB" id="A0A6P1MD47"/>
<dbReference type="EMBL" id="CP047591">
    <property type="protein sequence ID" value="QHI72570.1"/>
    <property type="molecule type" value="Genomic_DNA"/>
</dbReference>
<dbReference type="GO" id="GO:0006310">
    <property type="term" value="P:DNA recombination"/>
    <property type="evidence" value="ECO:0007669"/>
    <property type="project" value="TreeGrafter"/>
</dbReference>
<dbReference type="SUPFAM" id="SSF52980">
    <property type="entry name" value="Restriction endonuclease-like"/>
    <property type="match status" value="1"/>
</dbReference>
<dbReference type="GO" id="GO:0005524">
    <property type="term" value="F:ATP binding"/>
    <property type="evidence" value="ECO:0007669"/>
    <property type="project" value="UniProtKB-KW"/>
</dbReference>
<evidence type="ECO:0000256" key="1">
    <source>
        <dbReference type="ARBA" id="ARBA00022722"/>
    </source>
</evidence>
<evidence type="ECO:0000256" key="3">
    <source>
        <dbReference type="ARBA" id="ARBA00022763"/>
    </source>
</evidence>
<dbReference type="GO" id="GO:0003677">
    <property type="term" value="F:DNA binding"/>
    <property type="evidence" value="ECO:0007669"/>
    <property type="project" value="UniProtKB-KW"/>
</dbReference>
<dbReference type="InterPro" id="IPR027417">
    <property type="entry name" value="P-loop_NTPase"/>
</dbReference>
<dbReference type="Gene3D" id="3.40.50.300">
    <property type="entry name" value="P-loop containing nucleotide triphosphate hydrolases"/>
    <property type="match status" value="1"/>
</dbReference>
<dbReference type="Gene3D" id="3.90.320.10">
    <property type="match status" value="1"/>
</dbReference>
<dbReference type="SUPFAM" id="SSF52540">
    <property type="entry name" value="P-loop containing nucleoside triphosphate hydrolases"/>
    <property type="match status" value="1"/>
</dbReference>
<evidence type="ECO:0000256" key="7">
    <source>
        <dbReference type="ARBA" id="ARBA00022840"/>
    </source>
</evidence>
<evidence type="ECO:0000256" key="8">
    <source>
        <dbReference type="ARBA" id="ARBA00023125"/>
    </source>
</evidence>
<organism evidence="11 12">
    <name type="scientific">Aminipila terrae</name>
    <dbReference type="NCBI Taxonomy" id="2697030"/>
    <lineage>
        <taxon>Bacteria</taxon>
        <taxon>Bacillati</taxon>
        <taxon>Bacillota</taxon>
        <taxon>Clostridia</taxon>
        <taxon>Peptostreptococcales</taxon>
        <taxon>Anaerovoracaceae</taxon>
        <taxon>Aminipila</taxon>
    </lineage>
</organism>
<accession>A0A6P1MD47</accession>
<dbReference type="GO" id="GO:0006281">
    <property type="term" value="P:DNA repair"/>
    <property type="evidence" value="ECO:0007669"/>
    <property type="project" value="UniProtKB-KW"/>
</dbReference>
<name>A0A6P1MD47_9FIRM</name>
<dbReference type="Pfam" id="PF12705">
    <property type="entry name" value="PDDEXK_1"/>
    <property type="match status" value="1"/>
</dbReference>
<keyword evidence="2" id="KW-0547">Nucleotide-binding</keyword>
<dbReference type="PANTHER" id="PTHR30591:SF1">
    <property type="entry name" value="RECBCD ENZYME SUBUNIT RECC"/>
    <property type="match status" value="1"/>
</dbReference>
<reference evidence="11 12" key="1">
    <citation type="submission" date="2020-01" db="EMBL/GenBank/DDBJ databases">
        <title>Genomic analysis of Aminipila sp. CBA3637.</title>
        <authorList>
            <person name="Kim Y.B."/>
            <person name="Roh S.W."/>
        </authorList>
    </citation>
    <scope>NUCLEOTIDE SEQUENCE [LARGE SCALE GENOMIC DNA]</scope>
    <source>
        <strain evidence="11 12">CBA3637</strain>
    </source>
</reference>
<keyword evidence="4" id="KW-0378">Hydrolase</keyword>
<dbReference type="PANTHER" id="PTHR30591">
    <property type="entry name" value="RECBCD ENZYME SUBUNIT RECC"/>
    <property type="match status" value="1"/>
</dbReference>
<dbReference type="GO" id="GO:0004527">
    <property type="term" value="F:exonuclease activity"/>
    <property type="evidence" value="ECO:0007669"/>
    <property type="project" value="UniProtKB-KW"/>
</dbReference>
<keyword evidence="7" id="KW-0067">ATP-binding</keyword>
<dbReference type="InterPro" id="IPR011335">
    <property type="entry name" value="Restrct_endonuc-II-like"/>
</dbReference>
<gene>
    <name evidence="11" type="ORF">Ami3637_09310</name>
</gene>
<evidence type="ECO:0000256" key="9">
    <source>
        <dbReference type="ARBA" id="ARBA00023204"/>
    </source>
</evidence>
<evidence type="ECO:0000256" key="4">
    <source>
        <dbReference type="ARBA" id="ARBA00022801"/>
    </source>
</evidence>
<keyword evidence="5" id="KW-0347">Helicase</keyword>
<feature type="domain" description="PD-(D/E)XK endonuclease-like" evidence="10">
    <location>
        <begin position="266"/>
        <end position="617"/>
    </location>
</feature>
<sequence length="631" mass="71289">MEEQNQKRYYEMAFEMAQIWKTAVDIYDQLVTVMGDEKLEIEELDTILRAGFESVELGMLPATIDEIIMGTMQRTRTGQIKALVVIGANDGILPSAVSGDGILNDDEKTVLFNHHVEICKLDELRAMEEKLAIYRTLSKPEQYLFMSYAVSDNEGKEMKPSAVFNKVAGIFPRVKVCKDIISENNPVDLLQARNNGIKHLTEVLRKNLEGEPLNDCFKAALTWYKLNEQESIKQVEEGLFFKIKEEAMSATLTDSLLKREENADLSLSPSRLEKFGRCPFAHFINYGLKPEEKRVFEIAGREIGDIYHLCLMKLSEHLTEKGVPITAPESPWMNITPQECADFVGRFMDNEGAEYREGILNGGKEESYKAGRMKRVCTDAALILVEHVQKGRIEDVFFEAEFGRDSRKHFPPIEVETSRGKILIEGKIDRVDLLPGDYVKIIDYKSGNEKFDTEEAKGGWRLQLMLYLKAALNQRLNGKTAENRPAGIFYFKLDEPVFNASDLDSKILEEKIKTEFRKSFKLDGVLVDQPEVIESVAGEFTGSSDIVSVRRNKEGVIVGTGKDKLLSCEEFSELQTAVDNKIAELCENLNQGSVDIAPRKAGNETACSYCMYKSICKFDVAFEGCTYTVIK</sequence>
<keyword evidence="1" id="KW-0540">Nuclease</keyword>
<dbReference type="InterPro" id="IPR038726">
    <property type="entry name" value="PDDEXK_AddAB-type"/>
</dbReference>
<evidence type="ECO:0000256" key="2">
    <source>
        <dbReference type="ARBA" id="ARBA00022741"/>
    </source>
</evidence>
<keyword evidence="9" id="KW-0234">DNA repair</keyword>
<proteinExistence type="predicted"/>
<evidence type="ECO:0000256" key="5">
    <source>
        <dbReference type="ARBA" id="ARBA00022806"/>
    </source>
</evidence>
<evidence type="ECO:0000313" key="11">
    <source>
        <dbReference type="EMBL" id="QHI72570.1"/>
    </source>
</evidence>
<evidence type="ECO:0000256" key="6">
    <source>
        <dbReference type="ARBA" id="ARBA00022839"/>
    </source>
</evidence>
<keyword evidence="3" id="KW-0227">DNA damage</keyword>
<keyword evidence="12" id="KW-1185">Reference proteome</keyword>
<keyword evidence="6" id="KW-0269">Exonuclease</keyword>
<dbReference type="InterPro" id="IPR011604">
    <property type="entry name" value="PDDEXK-like_dom_sf"/>
</dbReference>
<evidence type="ECO:0000259" key="10">
    <source>
        <dbReference type="Pfam" id="PF12705"/>
    </source>
</evidence>
<dbReference type="RefSeq" id="WP_162362338.1">
    <property type="nucleotide sequence ID" value="NZ_CP047591.1"/>
</dbReference>